<comment type="caution">
    <text evidence="8">The sequence shown here is derived from an EMBL/GenBank/DDBJ whole genome shotgun (WGS) entry which is preliminary data.</text>
</comment>
<protein>
    <recommendedName>
        <fullName evidence="4">Flagellar brake protein YcgR</fullName>
    </recommendedName>
    <alternativeName>
        <fullName evidence="4">Cyclic di-GMP binding protein YcgR</fullName>
    </alternativeName>
</protein>
<keyword evidence="3 4" id="KW-0975">Bacterial flagellum</keyword>
<accession>A0ABW1APM9</accession>
<dbReference type="Pfam" id="PF07238">
    <property type="entry name" value="PilZ"/>
    <property type="match status" value="1"/>
</dbReference>
<comment type="subunit">
    <text evidence="4">Monomer. Interacts with the flagellar basal bodies.</text>
</comment>
<evidence type="ECO:0000313" key="9">
    <source>
        <dbReference type="Proteomes" id="UP001595974"/>
    </source>
</evidence>
<dbReference type="InterPro" id="IPR012349">
    <property type="entry name" value="Split_barrel_FMN-bd"/>
</dbReference>
<keyword evidence="8" id="KW-0282">Flagellum</keyword>
<evidence type="ECO:0000256" key="2">
    <source>
        <dbReference type="ARBA" id="ARBA00022741"/>
    </source>
</evidence>
<evidence type="ECO:0000256" key="4">
    <source>
        <dbReference type="HAMAP-Rule" id="MF_01457"/>
    </source>
</evidence>
<gene>
    <name evidence="4" type="primary">ycgR</name>
    <name evidence="8" type="ORF">ACFPTN_06415</name>
</gene>
<organism evidence="8 9">
    <name type="scientific">Thauera sinica</name>
    <dbReference type="NCBI Taxonomy" id="2665146"/>
    <lineage>
        <taxon>Bacteria</taxon>
        <taxon>Pseudomonadati</taxon>
        <taxon>Pseudomonadota</taxon>
        <taxon>Betaproteobacteria</taxon>
        <taxon>Rhodocyclales</taxon>
        <taxon>Zoogloeaceae</taxon>
        <taxon>Thauera</taxon>
    </lineage>
</organism>
<dbReference type="InterPro" id="IPR023787">
    <property type="entry name" value="T3SS_YcgR"/>
</dbReference>
<feature type="domain" description="PilZ" evidence="6">
    <location>
        <begin position="136"/>
        <end position="250"/>
    </location>
</feature>
<evidence type="ECO:0000313" key="8">
    <source>
        <dbReference type="EMBL" id="MFC5769001.1"/>
    </source>
</evidence>
<comment type="subcellular location">
    <subcellularLocation>
        <location evidence="4">Bacterial flagellum basal body</location>
    </subcellularLocation>
</comment>
<name>A0ABW1APM9_9RHOO</name>
<evidence type="ECO:0000259" key="6">
    <source>
        <dbReference type="Pfam" id="PF07238"/>
    </source>
</evidence>
<evidence type="ECO:0000256" key="5">
    <source>
        <dbReference type="SAM" id="MobiDB-lite"/>
    </source>
</evidence>
<comment type="similarity">
    <text evidence="4">Belongs to the YcgR family.</text>
</comment>
<feature type="region of interest" description="Disordered" evidence="5">
    <location>
        <begin position="1"/>
        <end position="20"/>
    </location>
</feature>
<sequence>MSTAEPEHAGHDEPERIQPLPTEGLDRYLLHGRRQVRQLLQALIDAHALVSVHLPPGRESFLSALVSLSGDEESLYLDACIDEGTNRRATLADKLMCVTQLDRIRIQFSIEAATLVSLDGRTALLAPVPGQMLRLQRRETYRLQVPLSHEARCAIPRPGDAGSLSVRIIDIGAGGIAFHAAPDALPRLEPAAELPGCLLLLPDLDPITATLEVRNVNPQRNRSGIETLRVGCRFAALPRGADTAIQRYILRTEREINARERGGL</sequence>
<keyword evidence="8" id="KW-0969">Cilium</keyword>
<keyword evidence="1 4" id="KW-0973">c-di-GMP</keyword>
<dbReference type="Proteomes" id="UP001595974">
    <property type="component" value="Unassembled WGS sequence"/>
</dbReference>
<dbReference type="InterPro" id="IPR009875">
    <property type="entry name" value="PilZ_domain"/>
</dbReference>
<feature type="domain" description="Type III secretion system flagellar brake protein YcgR PilZN" evidence="7">
    <location>
        <begin position="28"/>
        <end position="134"/>
    </location>
</feature>
<dbReference type="RefSeq" id="WP_096446198.1">
    <property type="nucleotide sequence ID" value="NZ_JBHSOG010000023.1"/>
</dbReference>
<keyword evidence="2 4" id="KW-0547">Nucleotide-binding</keyword>
<proteinExistence type="inferred from homology"/>
<keyword evidence="8" id="KW-0966">Cell projection</keyword>
<dbReference type="InterPro" id="IPR009926">
    <property type="entry name" value="T3SS_YcgR_PilZN"/>
</dbReference>
<dbReference type="HAMAP" id="MF_01457">
    <property type="entry name" value="YcgR"/>
    <property type="match status" value="1"/>
</dbReference>
<dbReference type="Pfam" id="PF07317">
    <property type="entry name" value="PilZN"/>
    <property type="match status" value="1"/>
</dbReference>
<dbReference type="EMBL" id="JBHSOG010000023">
    <property type="protein sequence ID" value="MFC5769001.1"/>
    <property type="molecule type" value="Genomic_DNA"/>
</dbReference>
<evidence type="ECO:0000259" key="7">
    <source>
        <dbReference type="Pfam" id="PF07317"/>
    </source>
</evidence>
<keyword evidence="9" id="KW-1185">Reference proteome</keyword>
<dbReference type="Gene3D" id="2.40.10.220">
    <property type="entry name" value="predicted glycosyltransferase like domains"/>
    <property type="match status" value="1"/>
</dbReference>
<feature type="compositionally biased region" description="Basic and acidic residues" evidence="5">
    <location>
        <begin position="1"/>
        <end position="16"/>
    </location>
</feature>
<evidence type="ECO:0000256" key="1">
    <source>
        <dbReference type="ARBA" id="ARBA00022636"/>
    </source>
</evidence>
<evidence type="ECO:0000256" key="3">
    <source>
        <dbReference type="ARBA" id="ARBA00023143"/>
    </source>
</evidence>
<comment type="function">
    <text evidence="4">Acts as a flagellar brake, regulating swimming and swarming in a bis-(3'-5') cyclic diguanylic acid (c-di-GMP)-dependent manner. Binds 1 c-di-GMP dimer per subunit. Increasing levels of c-di-GMP lead to decreased motility.</text>
</comment>
<dbReference type="Gene3D" id="2.30.110.10">
    <property type="entry name" value="Electron Transport, Fmn-binding Protein, Chain A"/>
    <property type="match status" value="1"/>
</dbReference>
<reference evidence="9" key="1">
    <citation type="journal article" date="2019" name="Int. J. Syst. Evol. Microbiol.">
        <title>The Global Catalogue of Microorganisms (GCM) 10K type strain sequencing project: providing services to taxonomists for standard genome sequencing and annotation.</title>
        <authorList>
            <consortium name="The Broad Institute Genomics Platform"/>
            <consortium name="The Broad Institute Genome Sequencing Center for Infectious Disease"/>
            <person name="Wu L."/>
            <person name="Ma J."/>
        </authorList>
    </citation>
    <scope>NUCLEOTIDE SEQUENCE [LARGE SCALE GENOMIC DNA]</scope>
    <source>
        <strain evidence="9">SHR3</strain>
    </source>
</reference>